<evidence type="ECO:0000259" key="14">
    <source>
        <dbReference type="PROSITE" id="PS50262"/>
    </source>
</evidence>
<keyword evidence="9" id="KW-1015">Disulfide bond</keyword>
<dbReference type="SMART" id="SM01381">
    <property type="entry name" value="7TM_GPCR_Srsx"/>
    <property type="match status" value="1"/>
</dbReference>
<dbReference type="PANTHER" id="PTHR24242">
    <property type="entry name" value="G-PROTEIN COUPLED RECEPTOR"/>
    <property type="match status" value="1"/>
</dbReference>
<dbReference type="Gene3D" id="1.20.1070.10">
    <property type="entry name" value="Rhodopsin 7-helix transmembrane proteins"/>
    <property type="match status" value="1"/>
</dbReference>
<dbReference type="GO" id="GO:0004930">
    <property type="term" value="F:G protein-coupled receptor activity"/>
    <property type="evidence" value="ECO:0007669"/>
    <property type="project" value="UniProtKB-KW"/>
</dbReference>
<dbReference type="InterPro" id="IPR017452">
    <property type="entry name" value="GPCR_Rhodpsn_7TM"/>
</dbReference>
<dbReference type="FunFam" id="1.20.1070.10:FF:000010">
    <property type="entry name" value="Olfactory receptor"/>
    <property type="match status" value="1"/>
</dbReference>
<dbReference type="AlphaFoldDB" id="A0AAV7AJU4"/>
<keyword evidence="10" id="KW-0675">Receptor</keyword>
<protein>
    <recommendedName>
        <fullName evidence="14">G-protein coupled receptors family 1 profile domain-containing protein</fullName>
    </recommendedName>
</protein>
<dbReference type="GO" id="GO:0005886">
    <property type="term" value="C:plasma membrane"/>
    <property type="evidence" value="ECO:0007669"/>
    <property type="project" value="UniProtKB-SubCell"/>
</dbReference>
<reference evidence="15" key="1">
    <citation type="thesis" date="2020" institute="ProQuest LLC" country="789 East Eisenhower Parkway, Ann Arbor, MI, USA">
        <title>Comparative Genomics and Chromosome Evolution.</title>
        <authorList>
            <person name="Mudd A.B."/>
        </authorList>
    </citation>
    <scope>NUCLEOTIDE SEQUENCE</scope>
    <source>
        <strain evidence="15">237g6f4</strain>
        <tissue evidence="15">Blood</tissue>
    </source>
</reference>
<comment type="caution">
    <text evidence="15">The sequence shown here is derived from an EMBL/GenBank/DDBJ whole genome shotgun (WGS) entry which is preliminary data.</text>
</comment>
<dbReference type="InterPro" id="IPR000276">
    <property type="entry name" value="GPCR_Rhodpsn"/>
</dbReference>
<dbReference type="PRINTS" id="PR00237">
    <property type="entry name" value="GPCRRHODOPSN"/>
</dbReference>
<dbReference type="Proteomes" id="UP000824782">
    <property type="component" value="Unassembled WGS sequence"/>
</dbReference>
<keyword evidence="6 13" id="KW-1133">Transmembrane helix</keyword>
<keyword evidence="12" id="KW-0807">Transducer</keyword>
<evidence type="ECO:0000256" key="7">
    <source>
        <dbReference type="ARBA" id="ARBA00023040"/>
    </source>
</evidence>
<evidence type="ECO:0000256" key="3">
    <source>
        <dbReference type="ARBA" id="ARBA00022606"/>
    </source>
</evidence>
<keyword evidence="4 13" id="KW-0812">Transmembrane</keyword>
<evidence type="ECO:0000256" key="5">
    <source>
        <dbReference type="ARBA" id="ARBA00022725"/>
    </source>
</evidence>
<organism evidence="15 16">
    <name type="scientific">Engystomops pustulosus</name>
    <name type="common">Tungara frog</name>
    <name type="synonym">Physalaemus pustulosus</name>
    <dbReference type="NCBI Taxonomy" id="76066"/>
    <lineage>
        <taxon>Eukaryota</taxon>
        <taxon>Metazoa</taxon>
        <taxon>Chordata</taxon>
        <taxon>Craniata</taxon>
        <taxon>Vertebrata</taxon>
        <taxon>Euteleostomi</taxon>
        <taxon>Amphibia</taxon>
        <taxon>Batrachia</taxon>
        <taxon>Anura</taxon>
        <taxon>Neobatrachia</taxon>
        <taxon>Hyloidea</taxon>
        <taxon>Leptodactylidae</taxon>
        <taxon>Leiuperinae</taxon>
        <taxon>Engystomops</taxon>
    </lineage>
</organism>
<dbReference type="PANTHER" id="PTHR24242:SF403">
    <property type="entry name" value="OLFACTORY RECEPTOR 5V1-LIKE"/>
    <property type="match status" value="1"/>
</dbReference>
<evidence type="ECO:0000256" key="11">
    <source>
        <dbReference type="ARBA" id="ARBA00023180"/>
    </source>
</evidence>
<dbReference type="PRINTS" id="PR00245">
    <property type="entry name" value="OLFACTORYR"/>
</dbReference>
<dbReference type="PROSITE" id="PS50262">
    <property type="entry name" value="G_PROTEIN_RECEP_F1_2"/>
    <property type="match status" value="1"/>
</dbReference>
<evidence type="ECO:0000256" key="9">
    <source>
        <dbReference type="ARBA" id="ARBA00023157"/>
    </source>
</evidence>
<keyword evidence="2" id="KW-1003">Cell membrane</keyword>
<accession>A0AAV7AJU4</accession>
<evidence type="ECO:0000256" key="13">
    <source>
        <dbReference type="SAM" id="Phobius"/>
    </source>
</evidence>
<keyword evidence="3" id="KW-0716">Sensory transduction</keyword>
<feature type="domain" description="G-protein coupled receptors family 1 profile" evidence="14">
    <location>
        <begin position="41"/>
        <end position="287"/>
    </location>
</feature>
<feature type="transmembrane region" description="Helical" evidence="13">
    <location>
        <begin position="140"/>
        <end position="162"/>
    </location>
</feature>
<keyword evidence="16" id="KW-1185">Reference proteome</keyword>
<dbReference type="InterPro" id="IPR050939">
    <property type="entry name" value="Olfactory_GPCR1"/>
</dbReference>
<evidence type="ECO:0000256" key="1">
    <source>
        <dbReference type="ARBA" id="ARBA00004651"/>
    </source>
</evidence>
<proteinExistence type="predicted"/>
<feature type="transmembrane region" description="Helical" evidence="13">
    <location>
        <begin position="272"/>
        <end position="289"/>
    </location>
</feature>
<keyword evidence="5" id="KW-0552">Olfaction</keyword>
<name>A0AAV7AJU4_ENGPU</name>
<gene>
    <name evidence="15" type="ORF">GDO81_014908</name>
</gene>
<comment type="subcellular location">
    <subcellularLocation>
        <location evidence="1">Cell membrane</location>
        <topology evidence="1">Multi-pass membrane protein</topology>
    </subcellularLocation>
</comment>
<feature type="transmembrane region" description="Helical" evidence="13">
    <location>
        <begin position="99"/>
        <end position="120"/>
    </location>
</feature>
<evidence type="ECO:0000256" key="10">
    <source>
        <dbReference type="ARBA" id="ARBA00023170"/>
    </source>
</evidence>
<dbReference type="SUPFAM" id="SSF81321">
    <property type="entry name" value="Family A G protein-coupled receptor-like"/>
    <property type="match status" value="1"/>
</dbReference>
<keyword evidence="8 13" id="KW-0472">Membrane</keyword>
<evidence type="ECO:0000313" key="15">
    <source>
        <dbReference type="EMBL" id="KAG8560309.1"/>
    </source>
</evidence>
<dbReference type="CDD" id="cd13954">
    <property type="entry name" value="7tmA_OR"/>
    <property type="match status" value="1"/>
</dbReference>
<feature type="transmembrane region" description="Helical" evidence="13">
    <location>
        <begin position="60"/>
        <end position="87"/>
    </location>
</feature>
<keyword evidence="11" id="KW-0325">Glycoprotein</keyword>
<feature type="transmembrane region" description="Helical" evidence="13">
    <location>
        <begin position="201"/>
        <end position="225"/>
    </location>
</feature>
<feature type="transmembrane region" description="Helical" evidence="13">
    <location>
        <begin position="25"/>
        <end position="48"/>
    </location>
</feature>
<dbReference type="EMBL" id="WNYA01000007">
    <property type="protein sequence ID" value="KAG8560309.1"/>
    <property type="molecule type" value="Genomic_DNA"/>
</dbReference>
<feature type="transmembrane region" description="Helical" evidence="13">
    <location>
        <begin position="237"/>
        <end position="260"/>
    </location>
</feature>
<sequence>MKQKNKTTVQEFILLAFVDLHQLQVLLFLFFLLTYVTCILGNLSIIVVVKIGRSLHNPMYFFICVFSILEIFFVSVTVPKLLVILIAHRNTISFNGCFTQMYVFNSLGVTECYLLLVMVLDRYLAINNPLQYPTIMTHTVCIGLAIFPWVFGFSIVLIPAIITAQLEFCGPNVIDHFFCDLAPLQNLACSDAFISSISTSAAAVIDVVLPFLSILGLYFSIITTVTKIKSKDGKHKAFSTCTSHLIVAGFFYGAAIIVYVKPKGSHYDKYLAFMYTAFTPTINPFIYTFRNRDVKKVFRNLLKRVITPMEN</sequence>
<dbReference type="InterPro" id="IPR000725">
    <property type="entry name" value="Olfact_rcpt"/>
</dbReference>
<keyword evidence="7" id="KW-0297">G-protein coupled receptor</keyword>
<evidence type="ECO:0000256" key="2">
    <source>
        <dbReference type="ARBA" id="ARBA00022475"/>
    </source>
</evidence>
<evidence type="ECO:0000256" key="4">
    <source>
        <dbReference type="ARBA" id="ARBA00022692"/>
    </source>
</evidence>
<evidence type="ECO:0000313" key="16">
    <source>
        <dbReference type="Proteomes" id="UP000824782"/>
    </source>
</evidence>
<dbReference type="Pfam" id="PF13853">
    <property type="entry name" value="7tm_4"/>
    <property type="match status" value="1"/>
</dbReference>
<evidence type="ECO:0000256" key="8">
    <source>
        <dbReference type="ARBA" id="ARBA00023136"/>
    </source>
</evidence>
<evidence type="ECO:0000256" key="6">
    <source>
        <dbReference type="ARBA" id="ARBA00022989"/>
    </source>
</evidence>
<dbReference type="GO" id="GO:0004984">
    <property type="term" value="F:olfactory receptor activity"/>
    <property type="evidence" value="ECO:0007669"/>
    <property type="project" value="InterPro"/>
</dbReference>
<evidence type="ECO:0000256" key="12">
    <source>
        <dbReference type="ARBA" id="ARBA00023224"/>
    </source>
</evidence>